<dbReference type="InterPro" id="IPR010486">
    <property type="entry name" value="HNS-dep_expression_A/B"/>
</dbReference>
<dbReference type="EMBL" id="CP083239">
    <property type="protein sequence ID" value="UOK69672.1"/>
    <property type="molecule type" value="Genomic_DNA"/>
</dbReference>
<dbReference type="KEGG" id="apol:K9D25_13005"/>
<name>A0A9E6ZT47_9HYPH</name>
<protein>
    <submittedName>
        <fullName evidence="2">HdeA family protein</fullName>
    </submittedName>
</protein>
<gene>
    <name evidence="2" type="ORF">K9D25_13005</name>
</gene>
<accession>A0A9E6ZT47</accession>
<dbReference type="Proteomes" id="UP000831684">
    <property type="component" value="Chromosome"/>
</dbReference>
<sequence>MRKPVLRKLVLALSLAAPVLTGLPHAALAEKIDLSTTTCGQFLESDKTEIMLTLAWLDAYYKDVDAPPVIDTDKFIENAGKLGEYCAANPTIGLITAADQLFGE</sequence>
<feature type="chain" id="PRO_5039306188" evidence="1">
    <location>
        <begin position="27"/>
        <end position="104"/>
    </location>
</feature>
<feature type="signal peptide" evidence="1">
    <location>
        <begin position="1"/>
        <end position="26"/>
    </location>
</feature>
<proteinExistence type="predicted"/>
<reference evidence="2" key="1">
    <citation type="submission" date="2021-09" db="EMBL/GenBank/DDBJ databases">
        <title>Network and meta-omics reveal the key degrader and cooperation patterns in an efficient 1,4-dioxane-degrading microbial community.</title>
        <authorList>
            <person name="Dai C."/>
        </authorList>
    </citation>
    <scope>NUCLEOTIDE SEQUENCE</scope>
    <source>
        <strain evidence="2">ZM13</strain>
    </source>
</reference>
<organism evidence="2 3">
    <name type="scientific">Ancylobacter polymorphus</name>
    <dbReference type="NCBI Taxonomy" id="223390"/>
    <lineage>
        <taxon>Bacteria</taxon>
        <taxon>Pseudomonadati</taxon>
        <taxon>Pseudomonadota</taxon>
        <taxon>Alphaproteobacteria</taxon>
        <taxon>Hyphomicrobiales</taxon>
        <taxon>Xanthobacteraceae</taxon>
        <taxon>Ancylobacter</taxon>
    </lineage>
</organism>
<evidence type="ECO:0000313" key="2">
    <source>
        <dbReference type="EMBL" id="UOK69672.1"/>
    </source>
</evidence>
<evidence type="ECO:0000313" key="3">
    <source>
        <dbReference type="Proteomes" id="UP000831684"/>
    </source>
</evidence>
<keyword evidence="1" id="KW-0732">Signal</keyword>
<dbReference type="Pfam" id="PF06411">
    <property type="entry name" value="HdeA"/>
    <property type="match status" value="1"/>
</dbReference>
<dbReference type="AlphaFoldDB" id="A0A9E6ZT47"/>
<evidence type="ECO:0000256" key="1">
    <source>
        <dbReference type="SAM" id="SignalP"/>
    </source>
</evidence>
<dbReference type="RefSeq" id="WP_244375788.1">
    <property type="nucleotide sequence ID" value="NZ_CP083239.1"/>
</dbReference>